<feature type="non-terminal residue" evidence="1">
    <location>
        <position position="93"/>
    </location>
</feature>
<proteinExistence type="predicted"/>
<gene>
    <name evidence="1" type="ORF">JMJ77_003738</name>
</gene>
<dbReference type="EMBL" id="JAESDN010000024">
    <property type="protein sequence ID" value="KAG7040499.1"/>
    <property type="molecule type" value="Genomic_DNA"/>
</dbReference>
<evidence type="ECO:0000313" key="2">
    <source>
        <dbReference type="Proteomes" id="UP000699042"/>
    </source>
</evidence>
<feature type="non-terminal residue" evidence="1">
    <location>
        <position position="1"/>
    </location>
</feature>
<keyword evidence="2" id="KW-1185">Reference proteome</keyword>
<accession>A0A9P7QQQ4</accession>
<sequence length="93" mass="10682">TDIAGCRFIRAGLLNFSGEAYRAWRLAATPSHLDDRYTKYLEVALREVSTVYMDRLQAILLIVRNISFAELESSFNSSFKRFESRDIPDSIES</sequence>
<name>A0A9P7QQQ4_9PEZI</name>
<dbReference type="Proteomes" id="UP000699042">
    <property type="component" value="Unassembled WGS sequence"/>
</dbReference>
<comment type="caution">
    <text evidence="1">The sequence shown here is derived from an EMBL/GenBank/DDBJ whole genome shotgun (WGS) entry which is preliminary data.</text>
</comment>
<protein>
    <submittedName>
        <fullName evidence="1">Uncharacterized protein</fullName>
    </submittedName>
</protein>
<reference evidence="1" key="1">
    <citation type="submission" date="2021-05" db="EMBL/GenBank/DDBJ databases">
        <title>Comparative genomics of three Colletotrichum scovillei strains and genetic complementation revealed genes involved fungal growth and virulence on chili pepper.</title>
        <authorList>
            <person name="Hsieh D.-K."/>
            <person name="Chuang S.-C."/>
            <person name="Chen C.-Y."/>
            <person name="Chao Y.-T."/>
            <person name="Lu M.-Y.J."/>
            <person name="Lee M.-H."/>
            <person name="Shih M.-C."/>
        </authorList>
    </citation>
    <scope>NUCLEOTIDE SEQUENCE</scope>
    <source>
        <strain evidence="1">Coll-153</strain>
    </source>
</reference>
<dbReference type="AlphaFoldDB" id="A0A9P7QQQ4"/>
<organism evidence="1 2">
    <name type="scientific">Colletotrichum scovillei</name>
    <dbReference type="NCBI Taxonomy" id="1209932"/>
    <lineage>
        <taxon>Eukaryota</taxon>
        <taxon>Fungi</taxon>
        <taxon>Dikarya</taxon>
        <taxon>Ascomycota</taxon>
        <taxon>Pezizomycotina</taxon>
        <taxon>Sordariomycetes</taxon>
        <taxon>Hypocreomycetidae</taxon>
        <taxon>Glomerellales</taxon>
        <taxon>Glomerellaceae</taxon>
        <taxon>Colletotrichum</taxon>
        <taxon>Colletotrichum acutatum species complex</taxon>
    </lineage>
</organism>
<evidence type="ECO:0000313" key="1">
    <source>
        <dbReference type="EMBL" id="KAG7040499.1"/>
    </source>
</evidence>